<gene>
    <name evidence="1" type="ORF">BpHYR1_034591</name>
</gene>
<dbReference type="AlphaFoldDB" id="A0A3M7QJE0"/>
<protein>
    <submittedName>
        <fullName evidence="1">Uncharacterized protein</fullName>
    </submittedName>
</protein>
<keyword evidence="2" id="KW-1185">Reference proteome</keyword>
<reference evidence="1 2" key="1">
    <citation type="journal article" date="2018" name="Sci. Rep.">
        <title>Genomic signatures of local adaptation to the degree of environmental predictability in rotifers.</title>
        <authorList>
            <person name="Franch-Gras L."/>
            <person name="Hahn C."/>
            <person name="Garcia-Roger E.M."/>
            <person name="Carmona M.J."/>
            <person name="Serra M."/>
            <person name="Gomez A."/>
        </authorList>
    </citation>
    <scope>NUCLEOTIDE SEQUENCE [LARGE SCALE GENOMIC DNA]</scope>
    <source>
        <strain evidence="1">HYR1</strain>
    </source>
</reference>
<evidence type="ECO:0000313" key="2">
    <source>
        <dbReference type="Proteomes" id="UP000276133"/>
    </source>
</evidence>
<organism evidence="1 2">
    <name type="scientific">Brachionus plicatilis</name>
    <name type="common">Marine rotifer</name>
    <name type="synonym">Brachionus muelleri</name>
    <dbReference type="NCBI Taxonomy" id="10195"/>
    <lineage>
        <taxon>Eukaryota</taxon>
        <taxon>Metazoa</taxon>
        <taxon>Spiralia</taxon>
        <taxon>Gnathifera</taxon>
        <taxon>Rotifera</taxon>
        <taxon>Eurotatoria</taxon>
        <taxon>Monogononta</taxon>
        <taxon>Pseudotrocha</taxon>
        <taxon>Ploima</taxon>
        <taxon>Brachionidae</taxon>
        <taxon>Brachionus</taxon>
    </lineage>
</organism>
<sequence length="80" mass="9366">MPVLNLDMSNIPIYCSPGLSECLSFSFKTNDSTKNLKFYDKLMNQSIFSKFLFNLYLKYTRPESKEIKIYASMKLFLISD</sequence>
<accession>A0A3M7QJE0</accession>
<evidence type="ECO:0000313" key="1">
    <source>
        <dbReference type="EMBL" id="RNA11567.1"/>
    </source>
</evidence>
<dbReference type="Proteomes" id="UP000276133">
    <property type="component" value="Unassembled WGS sequence"/>
</dbReference>
<dbReference type="EMBL" id="REGN01005923">
    <property type="protein sequence ID" value="RNA11567.1"/>
    <property type="molecule type" value="Genomic_DNA"/>
</dbReference>
<proteinExistence type="predicted"/>
<name>A0A3M7QJE0_BRAPC</name>
<comment type="caution">
    <text evidence="1">The sequence shown here is derived from an EMBL/GenBank/DDBJ whole genome shotgun (WGS) entry which is preliminary data.</text>
</comment>